<keyword evidence="2" id="KW-0732">Signal</keyword>
<feature type="chain" id="PRO_5019367397" evidence="2">
    <location>
        <begin position="36"/>
        <end position="326"/>
    </location>
</feature>
<dbReference type="PROSITE" id="PS00383">
    <property type="entry name" value="TYR_PHOSPHATASE_1"/>
    <property type="match status" value="1"/>
</dbReference>
<proteinExistence type="inferred from homology"/>
<dbReference type="EMBL" id="RKLP01000013">
    <property type="protein sequence ID" value="RVW07335.1"/>
    <property type="molecule type" value="Genomic_DNA"/>
</dbReference>
<feature type="signal peptide" evidence="2">
    <location>
        <begin position="1"/>
        <end position="35"/>
    </location>
</feature>
<dbReference type="InterPro" id="IPR029021">
    <property type="entry name" value="Prot-tyrosine_phosphatase-like"/>
</dbReference>
<dbReference type="OrthoDB" id="1188001at2"/>
<dbReference type="InterPro" id="IPR016130">
    <property type="entry name" value="Tyr_Pase_AS"/>
</dbReference>
<dbReference type="SUPFAM" id="SSF52799">
    <property type="entry name" value="(Phosphotyrosine protein) phosphatases II"/>
    <property type="match status" value="1"/>
</dbReference>
<comment type="caution">
    <text evidence="3">The sequence shown here is derived from an EMBL/GenBank/DDBJ whole genome shotgun (WGS) entry which is preliminary data.</text>
</comment>
<accession>A0A438B8X0</accession>
<organism evidence="3 4">
    <name type="scientific">Prescottella agglutinans</name>
    <dbReference type="NCBI Taxonomy" id="1644129"/>
    <lineage>
        <taxon>Bacteria</taxon>
        <taxon>Bacillati</taxon>
        <taxon>Actinomycetota</taxon>
        <taxon>Actinomycetes</taxon>
        <taxon>Mycobacteriales</taxon>
        <taxon>Nocardiaceae</taxon>
        <taxon>Prescottella</taxon>
    </lineage>
</organism>
<sequence>MKAGSSPLHVRTTRSATALLLAGGMLLSANTIASALDLGSAGTGSLGSLGTGSLGSLGTGSAETPLDPTAKLTSIANFRDVAGNDGPGYAATGGDHLRRGVIYRSNALSSASDADLATLSSLNIKHIYDLRGPTEISNPLVGGPDKVPAGAIYKNIPIEFGDLVTLASTIKSPEQGRQFMIDANRSYVTDPAKRAGFKQVLTDIANSDGPVIFHCSAGKDRTGWTAAILQSLAGAAPATVMDDYLLSNEYLAETTAATLAQIRAAMGPAGEQVALNLTPVLAVDKSYLEAGLAQMHTTYGDVNGYLTKGLGLDDTTIAKLTHKLSA</sequence>
<reference evidence="3 4" key="1">
    <citation type="submission" date="2018-11" db="EMBL/GenBank/DDBJ databases">
        <title>Rhodococcus spongicola sp. nov. and Rhodococcus xishaensis sp. nov. from marine sponges.</title>
        <authorList>
            <person name="Li L."/>
            <person name="Lin H.W."/>
        </authorList>
    </citation>
    <scope>NUCLEOTIDE SEQUENCE [LARGE SCALE GENOMIC DNA]</scope>
    <source>
        <strain evidence="3 4">CCTCC AB2014297</strain>
    </source>
</reference>
<dbReference type="PANTHER" id="PTHR31126">
    <property type="entry name" value="TYROSINE-PROTEIN PHOSPHATASE"/>
    <property type="match status" value="1"/>
</dbReference>
<dbReference type="RefSeq" id="WP_127918337.1">
    <property type="nucleotide sequence ID" value="NZ_RKLP01000013.1"/>
</dbReference>
<evidence type="ECO:0000256" key="2">
    <source>
        <dbReference type="SAM" id="SignalP"/>
    </source>
</evidence>
<dbReference type="GO" id="GO:0004721">
    <property type="term" value="F:phosphoprotein phosphatase activity"/>
    <property type="evidence" value="ECO:0007669"/>
    <property type="project" value="InterPro"/>
</dbReference>
<dbReference type="AlphaFoldDB" id="A0A438B8X0"/>
<protein>
    <submittedName>
        <fullName evidence="3">Tyrosine-protein phosphatase</fullName>
    </submittedName>
</protein>
<keyword evidence="4" id="KW-1185">Reference proteome</keyword>
<dbReference type="InterPro" id="IPR026893">
    <property type="entry name" value="Tyr/Ser_Pase_IphP-type"/>
</dbReference>
<dbReference type="PANTHER" id="PTHR31126:SF1">
    <property type="entry name" value="TYROSINE SPECIFIC PROTEIN PHOSPHATASES DOMAIN-CONTAINING PROTEIN"/>
    <property type="match status" value="1"/>
</dbReference>
<dbReference type="Proteomes" id="UP000286208">
    <property type="component" value="Unassembled WGS sequence"/>
</dbReference>
<dbReference type="Gene3D" id="3.90.190.10">
    <property type="entry name" value="Protein tyrosine phosphatase superfamily"/>
    <property type="match status" value="1"/>
</dbReference>
<comment type="similarity">
    <text evidence="1">Belongs to the protein-tyrosine phosphatase family.</text>
</comment>
<evidence type="ECO:0000313" key="4">
    <source>
        <dbReference type="Proteomes" id="UP000286208"/>
    </source>
</evidence>
<evidence type="ECO:0000313" key="3">
    <source>
        <dbReference type="EMBL" id="RVW07335.1"/>
    </source>
</evidence>
<name>A0A438B8X0_9NOCA</name>
<evidence type="ECO:0000256" key="1">
    <source>
        <dbReference type="ARBA" id="ARBA00009580"/>
    </source>
</evidence>
<dbReference type="Pfam" id="PF13350">
    <property type="entry name" value="Y_phosphatase3"/>
    <property type="match status" value="1"/>
</dbReference>
<gene>
    <name evidence="3" type="ORF">EGT67_22625</name>
</gene>